<proteinExistence type="predicted"/>
<dbReference type="AlphaFoldDB" id="A0AAD9JGR7"/>
<protein>
    <submittedName>
        <fullName evidence="1">Uncharacterized protein</fullName>
    </submittedName>
</protein>
<dbReference type="Proteomes" id="UP001208570">
    <property type="component" value="Unassembled WGS sequence"/>
</dbReference>
<evidence type="ECO:0000313" key="2">
    <source>
        <dbReference type="Proteomes" id="UP001208570"/>
    </source>
</evidence>
<sequence>MLQPQVFAITFQTKIVEGLM</sequence>
<dbReference type="EMBL" id="JAODUP010000328">
    <property type="protein sequence ID" value="KAK2152462.1"/>
    <property type="molecule type" value="Genomic_DNA"/>
</dbReference>
<name>A0AAD9JGR7_9ANNE</name>
<evidence type="ECO:0000313" key="1">
    <source>
        <dbReference type="EMBL" id="KAK2152462.1"/>
    </source>
</evidence>
<reference evidence="1" key="1">
    <citation type="journal article" date="2023" name="Mol. Biol. Evol.">
        <title>Third-Generation Sequencing Reveals the Adaptive Role of the Epigenome in Three Deep-Sea Polychaetes.</title>
        <authorList>
            <person name="Perez M."/>
            <person name="Aroh O."/>
            <person name="Sun Y."/>
            <person name="Lan Y."/>
            <person name="Juniper S.K."/>
            <person name="Young C.R."/>
            <person name="Angers B."/>
            <person name="Qian P.Y."/>
        </authorList>
    </citation>
    <scope>NUCLEOTIDE SEQUENCE</scope>
    <source>
        <strain evidence="1">P08H-3</strain>
    </source>
</reference>
<organism evidence="1 2">
    <name type="scientific">Paralvinella palmiformis</name>
    <dbReference type="NCBI Taxonomy" id="53620"/>
    <lineage>
        <taxon>Eukaryota</taxon>
        <taxon>Metazoa</taxon>
        <taxon>Spiralia</taxon>
        <taxon>Lophotrochozoa</taxon>
        <taxon>Annelida</taxon>
        <taxon>Polychaeta</taxon>
        <taxon>Sedentaria</taxon>
        <taxon>Canalipalpata</taxon>
        <taxon>Terebellida</taxon>
        <taxon>Terebelliformia</taxon>
        <taxon>Alvinellidae</taxon>
        <taxon>Paralvinella</taxon>
    </lineage>
</organism>
<keyword evidence="2" id="KW-1185">Reference proteome</keyword>
<gene>
    <name evidence="1" type="ORF">LSH36_328g03012</name>
</gene>
<comment type="caution">
    <text evidence="1">The sequence shown here is derived from an EMBL/GenBank/DDBJ whole genome shotgun (WGS) entry which is preliminary data.</text>
</comment>
<accession>A0AAD9JGR7</accession>